<dbReference type="HOGENOM" id="CLU_1406660_0_0_11"/>
<organism evidence="1 2">
    <name type="scientific">Corynebacterium efficiens (strain DSM 44549 / YS-314 / AJ 12310 / JCM 11189 / NBRC 100395)</name>
    <dbReference type="NCBI Taxonomy" id="196164"/>
    <lineage>
        <taxon>Bacteria</taxon>
        <taxon>Bacillati</taxon>
        <taxon>Actinomycetota</taxon>
        <taxon>Actinomycetes</taxon>
        <taxon>Mycobacteriales</taxon>
        <taxon>Corynebacteriaceae</taxon>
        <taxon>Corynebacterium</taxon>
    </lineage>
</organism>
<evidence type="ECO:0000313" key="2">
    <source>
        <dbReference type="Proteomes" id="UP000001409"/>
    </source>
</evidence>
<dbReference type="EMBL" id="BA000035">
    <property type="protein sequence ID" value="BAC17298.1"/>
    <property type="molecule type" value="Genomic_DNA"/>
</dbReference>
<protein>
    <submittedName>
        <fullName evidence="1">Uncharacterized protein</fullName>
    </submittedName>
</protein>
<name>Q8FSA6_COREF</name>
<sequence length="193" mass="20081">MVCGPELALPQEKLWGAPRPFYRVGCGLRNQPSELTLDGDAHGAGGAGDDLRSGVDVACVEVFLLGLGDLTDLVHGDLADLVGVRNAGALLQAGGLQQQLGCRWGLQLEIEGAILVDGDLNRDHVAALVLGGGVVGLAEFHDVDTMGTQCGADRGSRVGLSCLDLQLDEACDLLLLGSHRLTCFLVTGSRLGR</sequence>
<keyword evidence="2" id="KW-1185">Reference proteome</keyword>
<evidence type="ECO:0000313" key="1">
    <source>
        <dbReference type="EMBL" id="BAC17298.1"/>
    </source>
</evidence>
<dbReference type="AlphaFoldDB" id="Q8FSA6"/>
<accession>Q8FSA6</accession>
<dbReference type="Proteomes" id="UP000001409">
    <property type="component" value="Chromosome"/>
</dbReference>
<reference evidence="1 2" key="1">
    <citation type="journal article" date="2003" name="Genome Res.">
        <title>Comparative complete genome sequence analysis of the amino acid replacements responsible for the thermostability of Corynebacterium efficiens.</title>
        <authorList>
            <person name="Nishio Y."/>
            <person name="Nakamura Y."/>
            <person name="Kawarabayasi Y."/>
            <person name="Usuda Y."/>
            <person name="Kimura E."/>
            <person name="Sugimoto S."/>
            <person name="Matsui K."/>
            <person name="Yamagishi A."/>
            <person name="Kikuchi H."/>
            <person name="Ikeo K."/>
            <person name="Gojobori T."/>
        </authorList>
    </citation>
    <scope>NUCLEOTIDE SEQUENCE [LARGE SCALE GENOMIC DNA]</scope>
    <source>
        <strain evidence="2">DSM 44549 / YS-314 / AJ 12310 / JCM 11189 / NBRC 100395</strain>
    </source>
</reference>
<proteinExistence type="predicted"/>
<dbReference type="KEGG" id="cef:CE0488"/>
<dbReference type="eggNOG" id="ENOG50337QR">
    <property type="taxonomic scope" value="Bacteria"/>
</dbReference>